<dbReference type="Proteomes" id="UP001501285">
    <property type="component" value="Unassembled WGS sequence"/>
</dbReference>
<evidence type="ECO:0000256" key="4">
    <source>
        <dbReference type="ARBA" id="ARBA00023172"/>
    </source>
</evidence>
<sequence length="389" mass="43568">MTERRSKGDGGLHWDERRQRWIATVTLGYDGRGKRIVKKGSGRTKTEAKRKLREVLRDNEDGVALGDDTYTVKQAVEDWLAFGLNSRDEETRAANESLSRNHVIPHLGARRLRDLTAREVDAWLLGLSEKLSTRTLRGVRACLVRAVNRAMARDKVKRNVVLLCSVPTGRPGRPSKSLTTEQARDVLTKTAGDWMHNYIVVSLLTGARTEELRALRWQHVHLDGIPSSSPPVPAYVEVWRSVRSGGDTKTRKSRRTLALPTRAVDALRRQRVEQAELRLQVGERWTDNGLVFPSKAGTPMDRNNALRAFRTALAKVPNIEPRDWSPRELRHSFVSLLSDSGVSIEEISRLVGHSGTSVTELVYRHQIRPVLQTGAVAMDSLFGTGDAEG</sequence>
<keyword evidence="4" id="KW-0233">DNA recombination</keyword>
<keyword evidence="3 5" id="KW-0238">DNA-binding</keyword>
<dbReference type="InterPro" id="IPR010998">
    <property type="entry name" value="Integrase_recombinase_N"/>
</dbReference>
<dbReference type="EMBL" id="BAAANB010000001">
    <property type="protein sequence ID" value="GAA2018267.1"/>
    <property type="molecule type" value="Genomic_DNA"/>
</dbReference>
<dbReference type="PROSITE" id="PS51900">
    <property type="entry name" value="CB"/>
    <property type="match status" value="1"/>
</dbReference>
<evidence type="ECO:0000256" key="1">
    <source>
        <dbReference type="ARBA" id="ARBA00008857"/>
    </source>
</evidence>
<dbReference type="InterPro" id="IPR002104">
    <property type="entry name" value="Integrase_catalytic"/>
</dbReference>
<dbReference type="Gene3D" id="1.10.443.10">
    <property type="entry name" value="Intergrase catalytic core"/>
    <property type="match status" value="1"/>
</dbReference>
<dbReference type="InterPro" id="IPR013762">
    <property type="entry name" value="Integrase-like_cat_sf"/>
</dbReference>
<keyword evidence="2" id="KW-0229">DNA integration</keyword>
<comment type="caution">
    <text evidence="8">The sequence shown here is derived from an EMBL/GenBank/DDBJ whole genome shotgun (WGS) entry which is preliminary data.</text>
</comment>
<accession>A0ABN2TR64</accession>
<feature type="domain" description="Tyr recombinase" evidence="6">
    <location>
        <begin position="173"/>
        <end position="377"/>
    </location>
</feature>
<dbReference type="PANTHER" id="PTHR30629">
    <property type="entry name" value="PROPHAGE INTEGRASE"/>
    <property type="match status" value="1"/>
</dbReference>
<dbReference type="InterPro" id="IPR050808">
    <property type="entry name" value="Phage_Integrase"/>
</dbReference>
<evidence type="ECO:0000259" key="7">
    <source>
        <dbReference type="PROSITE" id="PS51900"/>
    </source>
</evidence>
<reference evidence="8 9" key="1">
    <citation type="journal article" date="2019" name="Int. J. Syst. Evol. Microbiol.">
        <title>The Global Catalogue of Microorganisms (GCM) 10K type strain sequencing project: providing services to taxonomists for standard genome sequencing and annotation.</title>
        <authorList>
            <consortium name="The Broad Institute Genomics Platform"/>
            <consortium name="The Broad Institute Genome Sequencing Center for Infectious Disease"/>
            <person name="Wu L."/>
            <person name="Ma J."/>
        </authorList>
    </citation>
    <scope>NUCLEOTIDE SEQUENCE [LARGE SCALE GENOMIC DNA]</scope>
    <source>
        <strain evidence="8 9">JCM 14283</strain>
    </source>
</reference>
<dbReference type="InterPro" id="IPR044068">
    <property type="entry name" value="CB"/>
</dbReference>
<dbReference type="PROSITE" id="PS51898">
    <property type="entry name" value="TYR_RECOMBINASE"/>
    <property type="match status" value="1"/>
</dbReference>
<protein>
    <submittedName>
        <fullName evidence="8">Site-specific integrase</fullName>
    </submittedName>
</protein>
<evidence type="ECO:0000256" key="3">
    <source>
        <dbReference type="ARBA" id="ARBA00023125"/>
    </source>
</evidence>
<dbReference type="CDD" id="cd01189">
    <property type="entry name" value="INT_ICEBs1_C_like"/>
    <property type="match status" value="1"/>
</dbReference>
<keyword evidence="9" id="KW-1185">Reference proteome</keyword>
<dbReference type="RefSeq" id="WP_343986317.1">
    <property type="nucleotide sequence ID" value="NZ_BAAANB010000001.1"/>
</dbReference>
<organism evidence="8 9">
    <name type="scientific">Terrabacter terrae</name>
    <dbReference type="NCBI Taxonomy" id="318434"/>
    <lineage>
        <taxon>Bacteria</taxon>
        <taxon>Bacillati</taxon>
        <taxon>Actinomycetota</taxon>
        <taxon>Actinomycetes</taxon>
        <taxon>Micrococcales</taxon>
        <taxon>Intrasporangiaceae</taxon>
        <taxon>Terrabacter</taxon>
    </lineage>
</organism>
<dbReference type="InterPro" id="IPR011010">
    <property type="entry name" value="DNA_brk_join_enz"/>
</dbReference>
<gene>
    <name evidence="8" type="ORF">GCM10009740_02570</name>
</gene>
<proteinExistence type="inferred from homology"/>
<evidence type="ECO:0000256" key="5">
    <source>
        <dbReference type="PROSITE-ProRule" id="PRU01248"/>
    </source>
</evidence>
<name>A0ABN2TR64_9MICO</name>
<evidence type="ECO:0000313" key="9">
    <source>
        <dbReference type="Proteomes" id="UP001501285"/>
    </source>
</evidence>
<evidence type="ECO:0000313" key="8">
    <source>
        <dbReference type="EMBL" id="GAA2018267.1"/>
    </source>
</evidence>
<evidence type="ECO:0000256" key="2">
    <source>
        <dbReference type="ARBA" id="ARBA00022908"/>
    </source>
</evidence>
<feature type="domain" description="Core-binding (CB)" evidence="7">
    <location>
        <begin position="70"/>
        <end position="151"/>
    </location>
</feature>
<dbReference type="PANTHER" id="PTHR30629:SF2">
    <property type="entry name" value="PROPHAGE INTEGRASE INTS-RELATED"/>
    <property type="match status" value="1"/>
</dbReference>
<dbReference type="Pfam" id="PF00589">
    <property type="entry name" value="Phage_integrase"/>
    <property type="match status" value="1"/>
</dbReference>
<dbReference type="SUPFAM" id="SSF56349">
    <property type="entry name" value="DNA breaking-rejoining enzymes"/>
    <property type="match status" value="1"/>
</dbReference>
<evidence type="ECO:0000259" key="6">
    <source>
        <dbReference type="PROSITE" id="PS51898"/>
    </source>
</evidence>
<comment type="similarity">
    <text evidence="1">Belongs to the 'phage' integrase family.</text>
</comment>
<dbReference type="Gene3D" id="1.10.150.130">
    <property type="match status" value="1"/>
</dbReference>